<keyword evidence="1" id="KW-1133">Transmembrane helix</keyword>
<evidence type="ECO:0000256" key="1">
    <source>
        <dbReference type="SAM" id="Phobius"/>
    </source>
</evidence>
<keyword evidence="1" id="KW-0812">Transmembrane</keyword>
<dbReference type="EMBL" id="MU404352">
    <property type="protein sequence ID" value="KAI1615001.1"/>
    <property type="molecule type" value="Genomic_DNA"/>
</dbReference>
<organism evidence="2 3">
    <name type="scientific">Exophiala viscosa</name>
    <dbReference type="NCBI Taxonomy" id="2486360"/>
    <lineage>
        <taxon>Eukaryota</taxon>
        <taxon>Fungi</taxon>
        <taxon>Dikarya</taxon>
        <taxon>Ascomycota</taxon>
        <taxon>Pezizomycotina</taxon>
        <taxon>Eurotiomycetes</taxon>
        <taxon>Chaetothyriomycetidae</taxon>
        <taxon>Chaetothyriales</taxon>
        <taxon>Herpotrichiellaceae</taxon>
        <taxon>Exophiala</taxon>
    </lineage>
</organism>
<comment type="caution">
    <text evidence="2">The sequence shown here is derived from an EMBL/GenBank/DDBJ whole genome shotgun (WGS) entry which is preliminary data.</text>
</comment>
<keyword evidence="1" id="KW-0472">Membrane</keyword>
<evidence type="ECO:0000313" key="2">
    <source>
        <dbReference type="EMBL" id="KAI1615001.1"/>
    </source>
</evidence>
<dbReference type="Proteomes" id="UP001203852">
    <property type="component" value="Unassembled WGS sequence"/>
</dbReference>
<gene>
    <name evidence="2" type="ORF">EDD36DRAFT_171007</name>
</gene>
<sequence length="336" mass="39315">MAVRKSARLFMPFRQSDSAAVRRLLSQIWLVTDRLEHYQVQAYREHIRECRKVKDDTSIATEKVADILKLCEEVNACISQSLNDIYDKIRTSQVSNAAQQQLQDRSIEQAISFAIRLCHFVPLTLELRRSSKSMKQVLRDKITACTLTGPHQTLQDDFCEKNLTRRADIRIRYTSNLTKHLELQGNQLFVFRHNSALSAYACDSQMRDIYPPDFLVETQATIDLLFPVGENKLFRRRQRLSLKNFADLEVGELPTVTGEPDRELHLYRYWGHRLAIIDDKYQTSKPGRLKQWYYDRRDATSFTTFWFTLLAFILAFIFGLISTVTSIMQTWKTFHS</sequence>
<keyword evidence="3" id="KW-1185">Reference proteome</keyword>
<proteinExistence type="predicted"/>
<accession>A0AAN6DZ96</accession>
<protein>
    <submittedName>
        <fullName evidence="2">Uncharacterized protein</fullName>
    </submittedName>
</protein>
<evidence type="ECO:0000313" key="3">
    <source>
        <dbReference type="Proteomes" id="UP001203852"/>
    </source>
</evidence>
<reference evidence="2" key="1">
    <citation type="journal article" date="2022" name="bioRxiv">
        <title>Deciphering the potential niche of two novel black yeast fungi from a biological soil crust based on their genomes, phenotypes, and melanin regulation.</title>
        <authorList>
            <consortium name="DOE Joint Genome Institute"/>
            <person name="Carr E.C."/>
            <person name="Barton Q."/>
            <person name="Grambo S."/>
            <person name="Sullivan M."/>
            <person name="Renfro C.M."/>
            <person name="Kuo A."/>
            <person name="Pangilinan J."/>
            <person name="Lipzen A."/>
            <person name="Keymanesh K."/>
            <person name="Savage E."/>
            <person name="Barry K."/>
            <person name="Grigoriev I.V."/>
            <person name="Riekhof W.R."/>
            <person name="Harris S.S."/>
        </authorList>
    </citation>
    <scope>NUCLEOTIDE SEQUENCE</scope>
    <source>
        <strain evidence="2">JF 03-4F</strain>
    </source>
</reference>
<dbReference type="AlphaFoldDB" id="A0AAN6DZ96"/>
<name>A0AAN6DZ96_9EURO</name>
<feature type="transmembrane region" description="Helical" evidence="1">
    <location>
        <begin position="305"/>
        <end position="328"/>
    </location>
</feature>